<organism evidence="10 11">
    <name type="scientific">Sphingomonas panacisoli</name>
    <dbReference type="NCBI Taxonomy" id="1813879"/>
    <lineage>
        <taxon>Bacteria</taxon>
        <taxon>Pseudomonadati</taxon>
        <taxon>Pseudomonadota</taxon>
        <taxon>Alphaproteobacteria</taxon>
        <taxon>Sphingomonadales</taxon>
        <taxon>Sphingomonadaceae</taxon>
        <taxon>Sphingomonas</taxon>
    </lineage>
</organism>
<evidence type="ECO:0000259" key="8">
    <source>
        <dbReference type="PROSITE" id="PS50110"/>
    </source>
</evidence>
<evidence type="ECO:0000256" key="2">
    <source>
        <dbReference type="ARBA" id="ARBA00023012"/>
    </source>
</evidence>
<dbReference type="OrthoDB" id="9802426at2"/>
<accession>A0A5B8LK04</accession>
<dbReference type="GO" id="GO:0032993">
    <property type="term" value="C:protein-DNA complex"/>
    <property type="evidence" value="ECO:0007669"/>
    <property type="project" value="TreeGrafter"/>
</dbReference>
<dbReference type="InterPro" id="IPR036388">
    <property type="entry name" value="WH-like_DNA-bd_sf"/>
</dbReference>
<dbReference type="InterPro" id="IPR039420">
    <property type="entry name" value="WalR-like"/>
</dbReference>
<dbReference type="PANTHER" id="PTHR48111">
    <property type="entry name" value="REGULATOR OF RPOS"/>
    <property type="match status" value="1"/>
</dbReference>
<evidence type="ECO:0000313" key="10">
    <source>
        <dbReference type="EMBL" id="QDZ07914.1"/>
    </source>
</evidence>
<dbReference type="InterPro" id="IPR001867">
    <property type="entry name" value="OmpR/PhoB-type_DNA-bd"/>
</dbReference>
<dbReference type="GO" id="GO:0000156">
    <property type="term" value="F:phosphorelay response regulator activity"/>
    <property type="evidence" value="ECO:0007669"/>
    <property type="project" value="TreeGrafter"/>
</dbReference>
<evidence type="ECO:0000256" key="1">
    <source>
        <dbReference type="ARBA" id="ARBA00022553"/>
    </source>
</evidence>
<dbReference type="CDD" id="cd00383">
    <property type="entry name" value="trans_reg_C"/>
    <property type="match status" value="1"/>
</dbReference>
<dbReference type="GO" id="GO:0006355">
    <property type="term" value="P:regulation of DNA-templated transcription"/>
    <property type="evidence" value="ECO:0007669"/>
    <property type="project" value="InterPro"/>
</dbReference>
<dbReference type="KEGG" id="spai:FPZ24_10800"/>
<keyword evidence="5" id="KW-0804">Transcription</keyword>
<keyword evidence="4 7" id="KW-0238">DNA-binding</keyword>
<dbReference type="EMBL" id="CP042306">
    <property type="protein sequence ID" value="QDZ07914.1"/>
    <property type="molecule type" value="Genomic_DNA"/>
</dbReference>
<dbReference type="GO" id="GO:0000976">
    <property type="term" value="F:transcription cis-regulatory region binding"/>
    <property type="evidence" value="ECO:0007669"/>
    <property type="project" value="TreeGrafter"/>
</dbReference>
<dbReference type="SUPFAM" id="SSF52172">
    <property type="entry name" value="CheY-like"/>
    <property type="match status" value="1"/>
</dbReference>
<sequence length="228" mass="25405">MANILIVEDDVKTAREIGAALVDHGMTSAHVMDGVEAVRQARTARYDAIILDRMLPGDLNGLEVLAALRGTGVSTPVLILSALSAVTDRVRGLRTGGDDYLTKPFDFIELTARVDALIRRRGSAPGAQDMELSVGDLYLDLFRRKASRAGVEIDLLPREYQLLEHFMRHPGDVMTRAMIFERVWGYRYDDRTNVIDVHVAKLRRKLDVNGLPTMIETVRGSGYRLVKS</sequence>
<proteinExistence type="predicted"/>
<dbReference type="Gene3D" id="3.40.50.2300">
    <property type="match status" value="1"/>
</dbReference>
<gene>
    <name evidence="10" type="ORF">FPZ24_10800</name>
</gene>
<keyword evidence="1 6" id="KW-0597">Phosphoprotein</keyword>
<dbReference type="InterPro" id="IPR011006">
    <property type="entry name" value="CheY-like_superfamily"/>
</dbReference>
<feature type="DNA-binding region" description="OmpR/PhoB-type" evidence="7">
    <location>
        <begin position="129"/>
        <end position="227"/>
    </location>
</feature>
<protein>
    <submittedName>
        <fullName evidence="10">Response regulator transcription factor</fullName>
    </submittedName>
</protein>
<dbReference type="RefSeq" id="WP_146571878.1">
    <property type="nucleotide sequence ID" value="NZ_CP042306.1"/>
</dbReference>
<name>A0A5B8LK04_9SPHN</name>
<evidence type="ECO:0000256" key="3">
    <source>
        <dbReference type="ARBA" id="ARBA00023015"/>
    </source>
</evidence>
<dbReference type="GO" id="GO:0005829">
    <property type="term" value="C:cytosol"/>
    <property type="evidence" value="ECO:0007669"/>
    <property type="project" value="TreeGrafter"/>
</dbReference>
<evidence type="ECO:0000313" key="11">
    <source>
        <dbReference type="Proteomes" id="UP000315673"/>
    </source>
</evidence>
<dbReference type="PROSITE" id="PS51755">
    <property type="entry name" value="OMPR_PHOB"/>
    <property type="match status" value="1"/>
</dbReference>
<dbReference type="Pfam" id="PF00072">
    <property type="entry name" value="Response_reg"/>
    <property type="match status" value="1"/>
</dbReference>
<evidence type="ECO:0000256" key="5">
    <source>
        <dbReference type="ARBA" id="ARBA00023163"/>
    </source>
</evidence>
<dbReference type="PANTHER" id="PTHR48111:SF76">
    <property type="entry name" value="TWO-COMPONENT RESPONSE REGULATOR"/>
    <property type="match status" value="1"/>
</dbReference>
<reference evidence="10 11" key="1">
    <citation type="submission" date="2019-07" db="EMBL/GenBank/DDBJ databases">
        <title>Full genome sequence of Sphingomonas sp. 4R-6-7(HKS19).</title>
        <authorList>
            <person name="Im W.-T."/>
        </authorList>
    </citation>
    <scope>NUCLEOTIDE SEQUENCE [LARGE SCALE GENOMIC DNA]</scope>
    <source>
        <strain evidence="10 11">HKS19</strain>
    </source>
</reference>
<keyword evidence="11" id="KW-1185">Reference proteome</keyword>
<dbReference type="Pfam" id="PF00486">
    <property type="entry name" value="Trans_reg_C"/>
    <property type="match status" value="1"/>
</dbReference>
<dbReference type="Gene3D" id="1.10.10.10">
    <property type="entry name" value="Winged helix-like DNA-binding domain superfamily/Winged helix DNA-binding domain"/>
    <property type="match status" value="1"/>
</dbReference>
<feature type="modified residue" description="4-aspartylphosphate" evidence="6">
    <location>
        <position position="52"/>
    </location>
</feature>
<feature type="domain" description="OmpR/PhoB-type" evidence="9">
    <location>
        <begin position="129"/>
        <end position="227"/>
    </location>
</feature>
<dbReference type="Gene3D" id="6.10.250.690">
    <property type="match status" value="1"/>
</dbReference>
<feature type="domain" description="Response regulatory" evidence="8">
    <location>
        <begin position="3"/>
        <end position="118"/>
    </location>
</feature>
<keyword evidence="3" id="KW-0805">Transcription regulation</keyword>
<evidence type="ECO:0000256" key="7">
    <source>
        <dbReference type="PROSITE-ProRule" id="PRU01091"/>
    </source>
</evidence>
<dbReference type="PROSITE" id="PS50110">
    <property type="entry name" value="RESPONSE_REGULATORY"/>
    <property type="match status" value="1"/>
</dbReference>
<dbReference type="SMART" id="SM00448">
    <property type="entry name" value="REC"/>
    <property type="match status" value="1"/>
</dbReference>
<evidence type="ECO:0000256" key="6">
    <source>
        <dbReference type="PROSITE-ProRule" id="PRU00169"/>
    </source>
</evidence>
<dbReference type="InterPro" id="IPR001789">
    <property type="entry name" value="Sig_transdc_resp-reg_receiver"/>
</dbReference>
<dbReference type="SMART" id="SM00862">
    <property type="entry name" value="Trans_reg_C"/>
    <property type="match status" value="1"/>
</dbReference>
<dbReference type="FunFam" id="1.10.10.10:FF:000005">
    <property type="entry name" value="Two-component system response regulator"/>
    <property type="match status" value="1"/>
</dbReference>
<keyword evidence="2" id="KW-0902">Two-component regulatory system</keyword>
<dbReference type="AlphaFoldDB" id="A0A5B8LK04"/>
<dbReference type="Proteomes" id="UP000315673">
    <property type="component" value="Chromosome"/>
</dbReference>
<evidence type="ECO:0000259" key="9">
    <source>
        <dbReference type="PROSITE" id="PS51755"/>
    </source>
</evidence>
<evidence type="ECO:0000256" key="4">
    <source>
        <dbReference type="ARBA" id="ARBA00023125"/>
    </source>
</evidence>